<name>X1TXH5_9ZZZZ</name>
<protein>
    <recommendedName>
        <fullName evidence="2">Nudix hydrolase domain-containing protein</fullName>
    </recommendedName>
</protein>
<reference evidence="1" key="1">
    <citation type="journal article" date="2014" name="Front. Microbiol.">
        <title>High frequency of phylogenetically diverse reductive dehalogenase-homologous genes in deep subseafloor sedimentary metagenomes.</title>
        <authorList>
            <person name="Kawai M."/>
            <person name="Futagami T."/>
            <person name="Toyoda A."/>
            <person name="Takaki Y."/>
            <person name="Nishi S."/>
            <person name="Hori S."/>
            <person name="Arai W."/>
            <person name="Tsubouchi T."/>
            <person name="Morono Y."/>
            <person name="Uchiyama I."/>
            <person name="Ito T."/>
            <person name="Fujiyama A."/>
            <person name="Inagaki F."/>
            <person name="Takami H."/>
        </authorList>
    </citation>
    <scope>NUCLEOTIDE SEQUENCE</scope>
    <source>
        <strain evidence="1">Expedition CK06-06</strain>
    </source>
</reference>
<dbReference type="EMBL" id="BARW01030818">
    <property type="protein sequence ID" value="GAJ10023.1"/>
    <property type="molecule type" value="Genomic_DNA"/>
</dbReference>
<organism evidence="1">
    <name type="scientific">marine sediment metagenome</name>
    <dbReference type="NCBI Taxonomy" id="412755"/>
    <lineage>
        <taxon>unclassified sequences</taxon>
        <taxon>metagenomes</taxon>
        <taxon>ecological metagenomes</taxon>
    </lineage>
</organism>
<sequence>YWFEMACSEGNNLKPQLQEDITEAVWIDPNNIKMVFNNTFPVIADVLNESLPG</sequence>
<accession>X1TXH5</accession>
<evidence type="ECO:0008006" key="2">
    <source>
        <dbReference type="Google" id="ProtNLM"/>
    </source>
</evidence>
<gene>
    <name evidence="1" type="ORF">S12H4_49169</name>
</gene>
<feature type="non-terminal residue" evidence="1">
    <location>
        <position position="1"/>
    </location>
</feature>
<dbReference type="AlphaFoldDB" id="X1TXH5"/>
<proteinExistence type="predicted"/>
<evidence type="ECO:0000313" key="1">
    <source>
        <dbReference type="EMBL" id="GAJ10023.1"/>
    </source>
</evidence>
<comment type="caution">
    <text evidence="1">The sequence shown here is derived from an EMBL/GenBank/DDBJ whole genome shotgun (WGS) entry which is preliminary data.</text>
</comment>